<feature type="domain" description="EAL" evidence="2">
    <location>
        <begin position="183"/>
        <end position="424"/>
    </location>
</feature>
<dbReference type="InterPro" id="IPR001633">
    <property type="entry name" value="EAL_dom"/>
</dbReference>
<feature type="compositionally biased region" description="Basic and acidic residues" evidence="1">
    <location>
        <begin position="1"/>
        <end position="17"/>
    </location>
</feature>
<dbReference type="Pfam" id="PF00563">
    <property type="entry name" value="EAL"/>
    <property type="match status" value="1"/>
</dbReference>
<dbReference type="InterPro" id="IPR029016">
    <property type="entry name" value="GAF-like_dom_sf"/>
</dbReference>
<dbReference type="Proteomes" id="UP000188929">
    <property type="component" value="Unassembled WGS sequence"/>
</dbReference>
<dbReference type="InterPro" id="IPR035919">
    <property type="entry name" value="EAL_sf"/>
</dbReference>
<feature type="region of interest" description="Disordered" evidence="1">
    <location>
        <begin position="1"/>
        <end position="35"/>
    </location>
</feature>
<dbReference type="AlphaFoldDB" id="A0A1V2IHH8"/>
<organism evidence="3 4">
    <name type="scientific">Pseudofrankia asymbiotica</name>
    <dbReference type="NCBI Taxonomy" id="1834516"/>
    <lineage>
        <taxon>Bacteria</taxon>
        <taxon>Bacillati</taxon>
        <taxon>Actinomycetota</taxon>
        <taxon>Actinomycetes</taxon>
        <taxon>Frankiales</taxon>
        <taxon>Frankiaceae</taxon>
        <taxon>Pseudofrankia</taxon>
    </lineage>
</organism>
<name>A0A1V2IHH8_9ACTN</name>
<dbReference type="PANTHER" id="PTHR33121">
    <property type="entry name" value="CYCLIC DI-GMP PHOSPHODIESTERASE PDEF"/>
    <property type="match status" value="1"/>
</dbReference>
<dbReference type="STRING" id="1834516.BL253_04430"/>
<protein>
    <recommendedName>
        <fullName evidence="2">EAL domain-containing protein</fullName>
    </recommendedName>
</protein>
<sequence>MRGEGPEEDAVVERSDCHGAGQSFGVGPDPPGETTRRILSVARQHLDMELSCLSRSAGEALMVEVTEGDSRSFGLVPGIVVDDPESMCGKLRDGRLPPVMSDVRSDRRTAGDPAAGEQGTEPGIGAIVTAPVRRADGQIYGLLTCLSHDADHRLGEKDGSFLSQLASALSYSVTEPGATRQGHDRRHCRIRGLVDGGGPRMVFQPVFNLATMRLVGAEALARFPPGFGSPERWFADAVSVGLGTELELAAISAALRVLPRIPDGLTVAVNASPATVASGRLATLLADKPAGRIIVEITEHERVEDYPATRAALDHLRAQGVRTAVDDVGVGYAGLHHLVELLPDVIKMDRRLTHRIDADRNLHALAVALTRFAGDIGACVLAEGVETAAELRCLISAGVHQAQGYYLGAPGPLPSPVPSPAPPPAPAAMS</sequence>
<dbReference type="GO" id="GO:0071111">
    <property type="term" value="F:cyclic-guanylate-specific phosphodiesterase activity"/>
    <property type="evidence" value="ECO:0007669"/>
    <property type="project" value="InterPro"/>
</dbReference>
<comment type="caution">
    <text evidence="3">The sequence shown here is derived from an EMBL/GenBank/DDBJ whole genome shotgun (WGS) entry which is preliminary data.</text>
</comment>
<proteinExistence type="predicted"/>
<keyword evidence="4" id="KW-1185">Reference proteome</keyword>
<dbReference type="SUPFAM" id="SSF55781">
    <property type="entry name" value="GAF domain-like"/>
    <property type="match status" value="1"/>
</dbReference>
<dbReference type="InterPro" id="IPR050706">
    <property type="entry name" value="Cyclic-di-GMP_PDE-like"/>
</dbReference>
<dbReference type="SUPFAM" id="SSF141868">
    <property type="entry name" value="EAL domain-like"/>
    <property type="match status" value="1"/>
</dbReference>
<evidence type="ECO:0000256" key="1">
    <source>
        <dbReference type="SAM" id="MobiDB-lite"/>
    </source>
</evidence>
<accession>A0A1V2IHH8</accession>
<evidence type="ECO:0000313" key="3">
    <source>
        <dbReference type="EMBL" id="ONH32577.1"/>
    </source>
</evidence>
<gene>
    <name evidence="3" type="ORF">BL253_04430</name>
</gene>
<dbReference type="Gene3D" id="3.30.450.40">
    <property type="match status" value="1"/>
</dbReference>
<feature type="region of interest" description="Disordered" evidence="1">
    <location>
        <begin position="91"/>
        <end position="122"/>
    </location>
</feature>
<reference evidence="4" key="1">
    <citation type="submission" date="2016-10" db="EMBL/GenBank/DDBJ databases">
        <title>Frankia sp. NRRL B-16386 Genome sequencing.</title>
        <authorList>
            <person name="Ghodhbane-Gtari F."/>
            <person name="Swanson E."/>
            <person name="Gueddou A."/>
            <person name="Hezbri K."/>
            <person name="Ktari K."/>
            <person name="Nouioui I."/>
            <person name="Morris K."/>
            <person name="Simpson S."/>
            <person name="Abebe-Akele F."/>
            <person name="Thomas K."/>
            <person name="Gtari M."/>
            <person name="Tisa L.S."/>
        </authorList>
    </citation>
    <scope>NUCLEOTIDE SEQUENCE [LARGE SCALE GENOMIC DNA]</scope>
    <source>
        <strain evidence="4">NRRL B-16386</strain>
    </source>
</reference>
<dbReference type="SMART" id="SM00052">
    <property type="entry name" value="EAL"/>
    <property type="match status" value="1"/>
</dbReference>
<evidence type="ECO:0000313" key="4">
    <source>
        <dbReference type="Proteomes" id="UP000188929"/>
    </source>
</evidence>
<dbReference type="PROSITE" id="PS50883">
    <property type="entry name" value="EAL"/>
    <property type="match status" value="1"/>
</dbReference>
<dbReference type="CDD" id="cd01948">
    <property type="entry name" value="EAL"/>
    <property type="match status" value="1"/>
</dbReference>
<dbReference type="EMBL" id="MOMC01000009">
    <property type="protein sequence ID" value="ONH32577.1"/>
    <property type="molecule type" value="Genomic_DNA"/>
</dbReference>
<dbReference type="Gene3D" id="3.20.20.450">
    <property type="entry name" value="EAL domain"/>
    <property type="match status" value="1"/>
</dbReference>
<evidence type="ECO:0000259" key="2">
    <source>
        <dbReference type="PROSITE" id="PS50883"/>
    </source>
</evidence>
<dbReference type="PANTHER" id="PTHR33121:SF76">
    <property type="entry name" value="SIGNALING PROTEIN"/>
    <property type="match status" value="1"/>
</dbReference>